<dbReference type="EMBL" id="VUJU01002298">
    <property type="protein sequence ID" value="KAF0761792.1"/>
    <property type="molecule type" value="Genomic_DNA"/>
</dbReference>
<dbReference type="Proteomes" id="UP000478052">
    <property type="component" value="Unassembled WGS sequence"/>
</dbReference>
<comment type="caution">
    <text evidence="1">The sequence shown here is derived from an EMBL/GenBank/DDBJ whole genome shotgun (WGS) entry which is preliminary data.</text>
</comment>
<name>A0A6G0YUZ9_APHCR</name>
<gene>
    <name evidence="1" type="ORF">FWK35_00018350</name>
</gene>
<keyword evidence="2" id="KW-1185">Reference proteome</keyword>
<evidence type="ECO:0000313" key="1">
    <source>
        <dbReference type="EMBL" id="KAF0761792.1"/>
    </source>
</evidence>
<protein>
    <submittedName>
        <fullName evidence="1">Zinc finger MYM-type protein 1-like</fullName>
    </submittedName>
</protein>
<proteinExistence type="predicted"/>
<organism evidence="1 2">
    <name type="scientific">Aphis craccivora</name>
    <name type="common">Cowpea aphid</name>
    <dbReference type="NCBI Taxonomy" id="307492"/>
    <lineage>
        <taxon>Eukaryota</taxon>
        <taxon>Metazoa</taxon>
        <taxon>Ecdysozoa</taxon>
        <taxon>Arthropoda</taxon>
        <taxon>Hexapoda</taxon>
        <taxon>Insecta</taxon>
        <taxon>Pterygota</taxon>
        <taxon>Neoptera</taxon>
        <taxon>Paraneoptera</taxon>
        <taxon>Hemiptera</taxon>
        <taxon>Sternorrhyncha</taxon>
        <taxon>Aphidomorpha</taxon>
        <taxon>Aphidoidea</taxon>
        <taxon>Aphididae</taxon>
        <taxon>Aphidini</taxon>
        <taxon>Aphis</taxon>
        <taxon>Aphis</taxon>
    </lineage>
</organism>
<sequence length="278" mass="32810">MQQKSLVNSRCIQLFQCKYTNMGLTGFRERINESKHKNAIVQLELEDTKKLCIKWKIPFKFNYKREVFIVRHKKLVDTDRTLSITEEYFKINILYITLDTLNLDNTDQLKCLKMFFILTLHQLPNITVAFAERTFSKLKLIKNYLKNTISQERLKILQFSISKEKKTSKINIDKTIYGYTFKDEKKNSQIVQLNTKNFFAFPSMVVSLYELLCTDIGMSRLLIAQLPRITERIINKCEYLINIDLGTQMESTLGEKLRSQCRAFLNKELCIRLATRVQ</sequence>
<dbReference type="AlphaFoldDB" id="A0A6G0YUZ9"/>
<evidence type="ECO:0000313" key="2">
    <source>
        <dbReference type="Proteomes" id="UP000478052"/>
    </source>
</evidence>
<reference evidence="1 2" key="1">
    <citation type="submission" date="2019-08" db="EMBL/GenBank/DDBJ databases">
        <title>Whole genome of Aphis craccivora.</title>
        <authorList>
            <person name="Voronova N.V."/>
            <person name="Shulinski R.S."/>
            <person name="Bandarenka Y.V."/>
            <person name="Zhorov D.G."/>
            <person name="Warner D."/>
        </authorList>
    </citation>
    <scope>NUCLEOTIDE SEQUENCE [LARGE SCALE GENOMIC DNA]</scope>
    <source>
        <strain evidence="1">180601</strain>
        <tissue evidence="1">Whole Body</tissue>
    </source>
</reference>
<accession>A0A6G0YUZ9</accession>